<evidence type="ECO:0000313" key="3">
    <source>
        <dbReference type="Proteomes" id="UP000002613"/>
    </source>
</evidence>
<dbReference type="Proteomes" id="UP000002613">
    <property type="component" value="Chromosome"/>
</dbReference>
<dbReference type="eggNOG" id="arCOG02177">
    <property type="taxonomic scope" value="Archaea"/>
</dbReference>
<feature type="transmembrane region" description="Helical" evidence="1">
    <location>
        <begin position="113"/>
        <end position="133"/>
    </location>
</feature>
<feature type="transmembrane region" description="Helical" evidence="1">
    <location>
        <begin position="54"/>
        <end position="71"/>
    </location>
</feature>
<reference evidence="3" key="1">
    <citation type="submission" date="2010-02" db="EMBL/GenBank/DDBJ databases">
        <title>Complete sequence of Ferroglobus placidus DSM 10642.</title>
        <authorList>
            <consortium name="US DOE Joint Genome Institute"/>
            <person name="Lucas S."/>
            <person name="Copeland A."/>
            <person name="Lapidus A."/>
            <person name="Cheng J.-F."/>
            <person name="Bruce D."/>
            <person name="Goodwin L."/>
            <person name="Pitluck S."/>
            <person name="Saunders E."/>
            <person name="Brettin T."/>
            <person name="Detter J.C."/>
            <person name="Han C."/>
            <person name="Tapia R."/>
            <person name="Larimer F."/>
            <person name="Land M."/>
            <person name="Hauser L."/>
            <person name="Kyrpides N."/>
            <person name="Ivanova N."/>
            <person name="Holmes D."/>
            <person name="Lovley D."/>
            <person name="Kyrpides N."/>
            <person name="Anderson I.J."/>
            <person name="Woyke T."/>
        </authorList>
    </citation>
    <scope>NUCLEOTIDE SEQUENCE [LARGE SCALE GENOMIC DNA]</scope>
    <source>
        <strain evidence="3">DSM 10642 / AEDII12DO</strain>
    </source>
</reference>
<feature type="transmembrane region" description="Helical" evidence="1">
    <location>
        <begin position="20"/>
        <end position="42"/>
    </location>
</feature>
<dbReference type="Pfam" id="PF01889">
    <property type="entry name" value="DUF63"/>
    <property type="match status" value="1"/>
</dbReference>
<dbReference type="PANTHER" id="PTHR40700:SF1">
    <property type="entry name" value="DUF63 DOMAIN-CONTAINING PROTEIN"/>
    <property type="match status" value="1"/>
</dbReference>
<feature type="transmembrane region" description="Helical" evidence="1">
    <location>
        <begin position="83"/>
        <end position="106"/>
    </location>
</feature>
<dbReference type="PaxDb" id="589924-Ferp_0213"/>
<evidence type="ECO:0000313" key="2">
    <source>
        <dbReference type="EMBL" id="ADC64398.1"/>
    </source>
</evidence>
<dbReference type="RefSeq" id="WP_012964745.1">
    <property type="nucleotide sequence ID" value="NC_013849.1"/>
</dbReference>
<protein>
    <recommendedName>
        <fullName evidence="4">DUF63 family protein</fullName>
    </recommendedName>
</protein>
<dbReference type="OrthoDB" id="84937at2157"/>
<feature type="transmembrane region" description="Helical" evidence="1">
    <location>
        <begin position="233"/>
        <end position="251"/>
    </location>
</feature>
<keyword evidence="1" id="KW-1133">Transmembrane helix</keyword>
<dbReference type="HOGENOM" id="CLU_086260_0_0_2"/>
<feature type="transmembrane region" description="Helical" evidence="1">
    <location>
        <begin position="139"/>
        <end position="159"/>
    </location>
</feature>
<sequence length="257" mass="29730">MSLWEFIKKYYIDSIVYKQGYNIVNTLTWAAILLVAAWLIYRYLSKRLFFDKKFMLYTVPFIFFGSSVRVVEDAGFLQPPISYVFMSPMIYVLVFSIAFPTLLIALKMKNLKIYPYTGIILAAIPPIILLTNLRIENWWVFPASIALALIFTLIFSTLSKNDESRIAFFSQMLDGSASFIGLQFLGYWELHVLPRFLISLTGPWIMIPLKFVIFFLILLYLDKVDEEENLKGFIKFVIMVLGLAPGIRNALRMTFGV</sequence>
<keyword evidence="3" id="KW-1185">Reference proteome</keyword>
<dbReference type="GeneID" id="8777707"/>
<dbReference type="STRING" id="589924.Ferp_0213"/>
<dbReference type="InterPro" id="IPR002749">
    <property type="entry name" value="DUF63"/>
</dbReference>
<evidence type="ECO:0008006" key="4">
    <source>
        <dbReference type="Google" id="ProtNLM"/>
    </source>
</evidence>
<dbReference type="AlphaFoldDB" id="D3S1U1"/>
<name>D3S1U1_FERPA</name>
<feature type="transmembrane region" description="Helical" evidence="1">
    <location>
        <begin position="166"/>
        <end position="188"/>
    </location>
</feature>
<keyword evidence="1" id="KW-0812">Transmembrane</keyword>
<organism evidence="2 3">
    <name type="scientific">Ferroglobus placidus (strain DSM 10642 / AEDII12DO)</name>
    <dbReference type="NCBI Taxonomy" id="589924"/>
    <lineage>
        <taxon>Archaea</taxon>
        <taxon>Methanobacteriati</taxon>
        <taxon>Methanobacteriota</taxon>
        <taxon>Archaeoglobi</taxon>
        <taxon>Archaeoglobales</taxon>
        <taxon>Archaeoglobaceae</taxon>
        <taxon>Ferroglobus</taxon>
    </lineage>
</organism>
<proteinExistence type="predicted"/>
<evidence type="ECO:0000256" key="1">
    <source>
        <dbReference type="SAM" id="Phobius"/>
    </source>
</evidence>
<accession>D3S1U1</accession>
<keyword evidence="1" id="KW-0472">Membrane</keyword>
<gene>
    <name evidence="2" type="ordered locus">Ferp_0213</name>
</gene>
<dbReference type="EMBL" id="CP001899">
    <property type="protein sequence ID" value="ADC64398.1"/>
    <property type="molecule type" value="Genomic_DNA"/>
</dbReference>
<reference evidence="2 3" key="2">
    <citation type="journal article" date="2011" name="Stand. Genomic Sci.">
        <title>Complete genome sequence of Ferroglobus placidus AEDII12DO.</title>
        <authorList>
            <person name="Anderson I."/>
            <person name="Risso C."/>
            <person name="Holmes D."/>
            <person name="Lucas S."/>
            <person name="Copeland A."/>
            <person name="Lapidus A."/>
            <person name="Cheng J.F."/>
            <person name="Bruce D."/>
            <person name="Goodwin L."/>
            <person name="Pitluck S."/>
            <person name="Saunders E."/>
            <person name="Brettin T."/>
            <person name="Detter J.C."/>
            <person name="Han C."/>
            <person name="Tapia R."/>
            <person name="Larimer F."/>
            <person name="Land M."/>
            <person name="Hauser L."/>
            <person name="Woyke T."/>
            <person name="Lovley D."/>
            <person name="Kyrpides N."/>
            <person name="Ivanova N."/>
        </authorList>
    </citation>
    <scope>NUCLEOTIDE SEQUENCE [LARGE SCALE GENOMIC DNA]</scope>
    <source>
        <strain evidence="3">DSM 10642 / AEDII12DO</strain>
    </source>
</reference>
<dbReference type="PANTHER" id="PTHR40700">
    <property type="entry name" value="HYPOTHETICAL MEMBRANE PROTEIN, CONSERVED, DUF63 FAMILY"/>
    <property type="match status" value="1"/>
</dbReference>
<dbReference type="KEGG" id="fpl:Ferp_0213"/>
<feature type="transmembrane region" description="Helical" evidence="1">
    <location>
        <begin position="200"/>
        <end position="221"/>
    </location>
</feature>